<evidence type="ECO:0000259" key="1">
    <source>
        <dbReference type="Pfam" id="PF25072"/>
    </source>
</evidence>
<reference evidence="2" key="1">
    <citation type="submission" date="2022-08" db="EMBL/GenBank/DDBJ databases">
        <authorList>
            <person name="Gutierrez-Valencia J."/>
        </authorList>
    </citation>
    <scope>NUCLEOTIDE SEQUENCE</scope>
</reference>
<dbReference type="PANTHER" id="PTHR35112:SF1">
    <property type="entry name" value="RING_FYVE_PHD ZINC FINGER SUPERFAMILY PROTEIN"/>
    <property type="match status" value="1"/>
</dbReference>
<dbReference type="InterPro" id="IPR056698">
    <property type="entry name" value="DUF7796"/>
</dbReference>
<protein>
    <recommendedName>
        <fullName evidence="1">DUF7796 domain-containing protein</fullName>
    </recommendedName>
</protein>
<comment type="caution">
    <text evidence="2">The sequence shown here is derived from an EMBL/GenBank/DDBJ whole genome shotgun (WGS) entry which is preliminary data.</text>
</comment>
<organism evidence="2 3">
    <name type="scientific">Linum tenue</name>
    <dbReference type="NCBI Taxonomy" id="586396"/>
    <lineage>
        <taxon>Eukaryota</taxon>
        <taxon>Viridiplantae</taxon>
        <taxon>Streptophyta</taxon>
        <taxon>Embryophyta</taxon>
        <taxon>Tracheophyta</taxon>
        <taxon>Spermatophyta</taxon>
        <taxon>Magnoliopsida</taxon>
        <taxon>eudicotyledons</taxon>
        <taxon>Gunneridae</taxon>
        <taxon>Pentapetalae</taxon>
        <taxon>rosids</taxon>
        <taxon>fabids</taxon>
        <taxon>Malpighiales</taxon>
        <taxon>Linaceae</taxon>
        <taxon>Linum</taxon>
    </lineage>
</organism>
<accession>A0AAV0J0I8</accession>
<evidence type="ECO:0000313" key="3">
    <source>
        <dbReference type="Proteomes" id="UP001154282"/>
    </source>
</evidence>
<gene>
    <name evidence="2" type="ORF">LITE_LOCUS11974</name>
</gene>
<dbReference type="Pfam" id="PF25072">
    <property type="entry name" value="DUF7796"/>
    <property type="match status" value="1"/>
</dbReference>
<sequence length="114" mass="12854">VPRYSEAAKEVLLNRSRITLCLVGGARLFELTGPSIVRNVLLRYPNVDLFLHSPLDENAFKFSLLKSAPRIAVVRIFKPGYIPETESYLRVLTASNSPNGIQVFFFSLTDDRLI</sequence>
<dbReference type="EMBL" id="CAMGYJ010000004">
    <property type="protein sequence ID" value="CAI0403299.1"/>
    <property type="molecule type" value="Genomic_DNA"/>
</dbReference>
<feature type="non-terminal residue" evidence="2">
    <location>
        <position position="1"/>
    </location>
</feature>
<dbReference type="Proteomes" id="UP001154282">
    <property type="component" value="Unassembled WGS sequence"/>
</dbReference>
<feature type="domain" description="DUF7796" evidence="1">
    <location>
        <begin position="14"/>
        <end position="104"/>
    </location>
</feature>
<evidence type="ECO:0000313" key="2">
    <source>
        <dbReference type="EMBL" id="CAI0403299.1"/>
    </source>
</evidence>
<dbReference type="PANTHER" id="PTHR35112">
    <property type="entry name" value="OS08G0360500 PROTEIN"/>
    <property type="match status" value="1"/>
</dbReference>
<dbReference type="AlphaFoldDB" id="A0AAV0J0I8"/>
<name>A0AAV0J0I8_9ROSI</name>
<keyword evidence="3" id="KW-1185">Reference proteome</keyword>
<proteinExistence type="predicted"/>